<dbReference type="Proteomes" id="UP000075618">
    <property type="component" value="Unassembled WGS sequence"/>
</dbReference>
<sequence>MKKRNTLLILGALLSSVGLAACSSSMNTKGKGITQLMNDNQERVFYNVDDSNNDNLPGKDEKINYIYITKSGKLKGYYIDEKLTMDEVVGKNINEIKKLAEENSKENYENDKVTASVLTNGNNTKQELIKMDPTYYNAYTSLTSGQIRDKYYAGYVSYRSGPSSANLLITEVSKGNVIDFDKADGKIIEETHQ</sequence>
<name>A0A150NNC4_STRMT</name>
<accession>A0A150NNC4</accession>
<dbReference type="RefSeq" id="WP_141230323.1">
    <property type="nucleotide sequence ID" value="NZ_JAJDLX010000003.1"/>
</dbReference>
<dbReference type="PATRIC" id="fig|28037.237.peg.306"/>
<dbReference type="AlphaFoldDB" id="A0A150NNC4"/>
<comment type="caution">
    <text evidence="2">The sequence shown here is derived from an EMBL/GenBank/DDBJ whole genome shotgun (WGS) entry which is preliminary data.</text>
</comment>
<feature type="signal peptide" evidence="1">
    <location>
        <begin position="1"/>
        <end position="20"/>
    </location>
</feature>
<dbReference type="EMBL" id="LROT01000008">
    <property type="protein sequence ID" value="KYF34954.1"/>
    <property type="molecule type" value="Genomic_DNA"/>
</dbReference>
<evidence type="ECO:0000256" key="1">
    <source>
        <dbReference type="SAM" id="SignalP"/>
    </source>
</evidence>
<evidence type="ECO:0000313" key="3">
    <source>
        <dbReference type="Proteomes" id="UP000075618"/>
    </source>
</evidence>
<reference evidence="2 3" key="1">
    <citation type="submission" date="2016-01" db="EMBL/GenBank/DDBJ databases">
        <title>Highly variable Streptococcus oralis are common among viridans streptococci isolated from primates.</title>
        <authorList>
            <person name="Denapaite D."/>
            <person name="Rieger M."/>
            <person name="Koendgen S."/>
            <person name="Brueckner R."/>
            <person name="Ochigava I."/>
            <person name="Kappeler P."/>
            <person name="Maetz-Rensing K."/>
            <person name="Leendertz F."/>
            <person name="Hakenbeck R."/>
        </authorList>
    </citation>
    <scope>NUCLEOTIDE SEQUENCE [LARGE SCALE GENOMIC DNA]</scope>
    <source>
        <strain evidence="2 3">10712</strain>
    </source>
</reference>
<proteinExistence type="predicted"/>
<gene>
    <name evidence="2" type="ORF">SMI10712_01321</name>
</gene>
<dbReference type="PROSITE" id="PS51257">
    <property type="entry name" value="PROKAR_LIPOPROTEIN"/>
    <property type="match status" value="1"/>
</dbReference>
<keyword evidence="1" id="KW-0732">Signal</keyword>
<feature type="chain" id="PRO_5039641197" description="Lipoprotein" evidence="1">
    <location>
        <begin position="21"/>
        <end position="193"/>
    </location>
</feature>
<organism evidence="2 3">
    <name type="scientific">Streptococcus mitis</name>
    <dbReference type="NCBI Taxonomy" id="28037"/>
    <lineage>
        <taxon>Bacteria</taxon>
        <taxon>Bacillati</taxon>
        <taxon>Bacillota</taxon>
        <taxon>Bacilli</taxon>
        <taxon>Lactobacillales</taxon>
        <taxon>Streptococcaceae</taxon>
        <taxon>Streptococcus</taxon>
        <taxon>Streptococcus mitis group</taxon>
    </lineage>
</organism>
<evidence type="ECO:0000313" key="2">
    <source>
        <dbReference type="EMBL" id="KYF34954.1"/>
    </source>
</evidence>
<evidence type="ECO:0008006" key="4">
    <source>
        <dbReference type="Google" id="ProtNLM"/>
    </source>
</evidence>
<protein>
    <recommendedName>
        <fullName evidence="4">Lipoprotein</fullName>
    </recommendedName>
</protein>